<reference evidence="2 3" key="1">
    <citation type="submission" date="2020-08" db="EMBL/GenBank/DDBJ databases">
        <title>Sequencing the genomes of 1000 actinobacteria strains.</title>
        <authorList>
            <person name="Klenk H.-P."/>
        </authorList>
    </citation>
    <scope>NUCLEOTIDE SEQUENCE [LARGE SCALE GENOMIC DNA]</scope>
    <source>
        <strain evidence="2 3">DSM 43150</strain>
    </source>
</reference>
<proteinExistence type="predicted"/>
<dbReference type="Proteomes" id="UP000631312">
    <property type="component" value="Unassembled WGS sequence"/>
</dbReference>
<organism evidence="2 3">
    <name type="scientific">Actinoplanes lobatus</name>
    <dbReference type="NCBI Taxonomy" id="113568"/>
    <lineage>
        <taxon>Bacteria</taxon>
        <taxon>Bacillati</taxon>
        <taxon>Actinomycetota</taxon>
        <taxon>Actinomycetes</taxon>
        <taxon>Micromonosporales</taxon>
        <taxon>Micromonosporaceae</taxon>
        <taxon>Actinoplanes</taxon>
    </lineage>
</organism>
<evidence type="ECO:0000313" key="2">
    <source>
        <dbReference type="EMBL" id="MBB4755311.1"/>
    </source>
</evidence>
<evidence type="ECO:0000313" key="3">
    <source>
        <dbReference type="Proteomes" id="UP000590511"/>
    </source>
</evidence>
<dbReference type="EMBL" id="JACHNC010000002">
    <property type="protein sequence ID" value="MBB4755311.1"/>
    <property type="molecule type" value="Genomic_DNA"/>
</dbReference>
<gene>
    <name evidence="1" type="ORF">Alo02nite_90910</name>
    <name evidence="2" type="ORF">BJ964_009582</name>
</gene>
<dbReference type="AlphaFoldDB" id="A0A7W7MMF3"/>
<dbReference type="Proteomes" id="UP000590511">
    <property type="component" value="Unassembled WGS sequence"/>
</dbReference>
<accession>A0A7W7MMF3</accession>
<dbReference type="EMBL" id="BOMP01000192">
    <property type="protein sequence ID" value="GIE46193.1"/>
    <property type="molecule type" value="Genomic_DNA"/>
</dbReference>
<evidence type="ECO:0000313" key="4">
    <source>
        <dbReference type="Proteomes" id="UP000631312"/>
    </source>
</evidence>
<dbReference type="RefSeq" id="WP_188127616.1">
    <property type="nucleotide sequence ID" value="NZ_BOMP01000192.1"/>
</dbReference>
<evidence type="ECO:0008006" key="5">
    <source>
        <dbReference type="Google" id="ProtNLM"/>
    </source>
</evidence>
<protein>
    <recommendedName>
        <fullName evidence="5">Tail fiber protein</fullName>
    </recommendedName>
</protein>
<reference evidence="1 4" key="2">
    <citation type="submission" date="2021-01" db="EMBL/GenBank/DDBJ databases">
        <title>Whole genome shotgun sequence of Actinoplanes lobatus NBRC 12513.</title>
        <authorList>
            <person name="Komaki H."/>
            <person name="Tamura T."/>
        </authorList>
    </citation>
    <scope>NUCLEOTIDE SEQUENCE [LARGE SCALE GENOMIC DNA]</scope>
    <source>
        <strain evidence="1 4">NBRC 12513</strain>
    </source>
</reference>
<comment type="caution">
    <text evidence="2">The sequence shown here is derived from an EMBL/GenBank/DDBJ whole genome shotgun (WGS) entry which is preliminary data.</text>
</comment>
<evidence type="ECO:0000313" key="1">
    <source>
        <dbReference type="EMBL" id="GIE46193.1"/>
    </source>
</evidence>
<sequence length="408" mass="40026">MPFPATLTLVTVGIQCDFPPSGAATGWFDFTAARPLLGAADNAIVPPFTLRATLDATGAGEIELPATNDPQWSPSGWTYAVEGRIGGAAITGTLQLDYQSASVQLADLLQVDGAAVAGTSYILTAQRGIASGVAGLDADGDVIDADGNKVGGGGGTASGTVVTETAYGQASTAGASSTYSRGDHTHGTPAAQTLGSLGAAAAVHTHTATEISDSTATGRSVLTAADAAAARTAIGAGTSNLALGATGSTAAAGNHTHASGGGSVAVASGYVSSGDITPQTTASWAALTGGPTASIAAAVGDVIEFSWAALTDDATGLFWDIAVLVSGVPVRYASTGTGTPAIEGDPSLYPDSTFRPQAGLGMVVTVESGDLSGGNITFGWAVLNPSGGGKLFAGAAYPLRWRVANYGS</sequence>
<keyword evidence="4" id="KW-1185">Reference proteome</keyword>
<name>A0A7W7MMF3_9ACTN</name>